<organism evidence="1 2">
    <name type="scientific">Marinomonas pollencensis</name>
    <dbReference type="NCBI Taxonomy" id="491954"/>
    <lineage>
        <taxon>Bacteria</taxon>
        <taxon>Pseudomonadati</taxon>
        <taxon>Pseudomonadota</taxon>
        <taxon>Gammaproteobacteria</taxon>
        <taxon>Oceanospirillales</taxon>
        <taxon>Oceanospirillaceae</taxon>
        <taxon>Marinomonas</taxon>
    </lineage>
</organism>
<dbReference type="Proteomes" id="UP000256542">
    <property type="component" value="Unassembled WGS sequence"/>
</dbReference>
<proteinExistence type="predicted"/>
<name>A0A3E0DUA0_9GAMM</name>
<gene>
    <name evidence="1" type="ORF">DFP81_102245</name>
</gene>
<dbReference type="AlphaFoldDB" id="A0A3E0DUA0"/>
<comment type="caution">
    <text evidence="1">The sequence shown here is derived from an EMBL/GenBank/DDBJ whole genome shotgun (WGS) entry which is preliminary data.</text>
</comment>
<protein>
    <submittedName>
        <fullName evidence="1">Uncharacterized protein</fullName>
    </submittedName>
</protein>
<accession>A0A3E0DUA0</accession>
<reference evidence="1 2" key="1">
    <citation type="submission" date="2018-08" db="EMBL/GenBank/DDBJ databases">
        <title>Genomic Encyclopedia of Type Strains, Phase III (KMG-III): the genomes of soil and plant-associated and newly described type strains.</title>
        <authorList>
            <person name="Whitman W."/>
        </authorList>
    </citation>
    <scope>NUCLEOTIDE SEQUENCE [LARGE SCALE GENOMIC DNA]</scope>
    <source>
        <strain evidence="1 2">CECT 7375</strain>
    </source>
</reference>
<sequence length="34" mass="4101">MFVYYKRVMIDKRFITNTKTPFLFELNKNGADAK</sequence>
<evidence type="ECO:0000313" key="1">
    <source>
        <dbReference type="EMBL" id="REG85712.1"/>
    </source>
</evidence>
<keyword evidence="2" id="KW-1185">Reference proteome</keyword>
<dbReference type="EMBL" id="QUNG01000002">
    <property type="protein sequence ID" value="REG85712.1"/>
    <property type="molecule type" value="Genomic_DNA"/>
</dbReference>
<evidence type="ECO:0000313" key="2">
    <source>
        <dbReference type="Proteomes" id="UP000256542"/>
    </source>
</evidence>